<name>A0A6A6JYG0_WESOR</name>
<dbReference type="GO" id="GO:0008033">
    <property type="term" value="P:tRNA processing"/>
    <property type="evidence" value="ECO:0007669"/>
    <property type="project" value="UniProtKB-KW"/>
</dbReference>
<organism evidence="5 6">
    <name type="scientific">Westerdykella ornata</name>
    <dbReference type="NCBI Taxonomy" id="318751"/>
    <lineage>
        <taxon>Eukaryota</taxon>
        <taxon>Fungi</taxon>
        <taxon>Dikarya</taxon>
        <taxon>Ascomycota</taxon>
        <taxon>Pezizomycotina</taxon>
        <taxon>Dothideomycetes</taxon>
        <taxon>Pleosporomycetidae</taxon>
        <taxon>Pleosporales</taxon>
        <taxon>Sporormiaceae</taxon>
        <taxon>Westerdykella</taxon>
    </lineage>
</organism>
<dbReference type="EMBL" id="ML986484">
    <property type="protein sequence ID" value="KAF2281235.1"/>
    <property type="molecule type" value="Genomic_DNA"/>
</dbReference>
<dbReference type="GO" id="GO:0003723">
    <property type="term" value="F:RNA binding"/>
    <property type="evidence" value="ECO:0007669"/>
    <property type="project" value="TreeGrafter"/>
</dbReference>
<dbReference type="SUPFAM" id="SSF89550">
    <property type="entry name" value="PHP domain-like"/>
    <property type="match status" value="1"/>
</dbReference>
<dbReference type="Gene3D" id="3.20.20.140">
    <property type="entry name" value="Metal-dependent hydrolases"/>
    <property type="match status" value="1"/>
</dbReference>
<dbReference type="Pfam" id="PF01876">
    <property type="entry name" value="RNase_P_p30"/>
    <property type="match status" value="1"/>
</dbReference>
<evidence type="ECO:0000256" key="1">
    <source>
        <dbReference type="ARBA" id="ARBA00004123"/>
    </source>
</evidence>
<comment type="subcellular location">
    <subcellularLocation>
        <location evidence="1">Nucleus</location>
    </subcellularLocation>
</comment>
<keyword evidence="6" id="KW-1185">Reference proteome</keyword>
<dbReference type="PANTHER" id="PTHR13031:SF0">
    <property type="entry name" value="RIBONUCLEASE P PROTEIN SUBUNIT P30"/>
    <property type="match status" value="1"/>
</dbReference>
<dbReference type="PANTHER" id="PTHR13031">
    <property type="entry name" value="RIBONUCLEASE P SUBUNIT P30"/>
    <property type="match status" value="1"/>
</dbReference>
<dbReference type="OrthoDB" id="17948at2759"/>
<evidence type="ECO:0000256" key="4">
    <source>
        <dbReference type="SAM" id="MobiDB-lite"/>
    </source>
</evidence>
<dbReference type="InterPro" id="IPR002738">
    <property type="entry name" value="RNase_P_p30"/>
</dbReference>
<dbReference type="GeneID" id="54549860"/>
<protein>
    <submittedName>
        <fullName evidence="5">Ribonuclease P complex subunit Pop2</fullName>
    </submittedName>
</protein>
<proteinExistence type="inferred from homology"/>
<feature type="region of interest" description="Disordered" evidence="4">
    <location>
        <begin position="247"/>
        <end position="307"/>
    </location>
</feature>
<accession>A0A6A6JYG0</accession>
<evidence type="ECO:0000256" key="2">
    <source>
        <dbReference type="ARBA" id="ARBA00007331"/>
    </source>
</evidence>
<dbReference type="InterPro" id="IPR016195">
    <property type="entry name" value="Pol/histidinol_Pase-like"/>
</dbReference>
<evidence type="ECO:0000256" key="3">
    <source>
        <dbReference type="ARBA" id="ARBA00022694"/>
    </source>
</evidence>
<dbReference type="GO" id="GO:0005655">
    <property type="term" value="C:nucleolar ribonuclease P complex"/>
    <property type="evidence" value="ECO:0007669"/>
    <property type="project" value="TreeGrafter"/>
</dbReference>
<keyword evidence="3" id="KW-0819">tRNA processing</keyword>
<reference evidence="5" key="1">
    <citation type="journal article" date="2020" name="Stud. Mycol.">
        <title>101 Dothideomycetes genomes: a test case for predicting lifestyles and emergence of pathogens.</title>
        <authorList>
            <person name="Haridas S."/>
            <person name="Albert R."/>
            <person name="Binder M."/>
            <person name="Bloem J."/>
            <person name="Labutti K."/>
            <person name="Salamov A."/>
            <person name="Andreopoulos B."/>
            <person name="Baker S."/>
            <person name="Barry K."/>
            <person name="Bills G."/>
            <person name="Bluhm B."/>
            <person name="Cannon C."/>
            <person name="Castanera R."/>
            <person name="Culley D."/>
            <person name="Daum C."/>
            <person name="Ezra D."/>
            <person name="Gonzalez J."/>
            <person name="Henrissat B."/>
            <person name="Kuo A."/>
            <person name="Liang C."/>
            <person name="Lipzen A."/>
            <person name="Lutzoni F."/>
            <person name="Magnuson J."/>
            <person name="Mondo S."/>
            <person name="Nolan M."/>
            <person name="Ohm R."/>
            <person name="Pangilinan J."/>
            <person name="Park H.-J."/>
            <person name="Ramirez L."/>
            <person name="Alfaro M."/>
            <person name="Sun H."/>
            <person name="Tritt A."/>
            <person name="Yoshinaga Y."/>
            <person name="Zwiers L.-H."/>
            <person name="Turgeon B."/>
            <person name="Goodwin S."/>
            <person name="Spatafora J."/>
            <person name="Crous P."/>
            <person name="Grigoriev I."/>
        </authorList>
    </citation>
    <scope>NUCLEOTIDE SEQUENCE</scope>
    <source>
        <strain evidence="5">CBS 379.55</strain>
    </source>
</reference>
<evidence type="ECO:0000313" key="6">
    <source>
        <dbReference type="Proteomes" id="UP000800097"/>
    </source>
</evidence>
<dbReference type="RefSeq" id="XP_033658772.1">
    <property type="nucleotide sequence ID" value="XM_033796685.1"/>
</dbReference>
<dbReference type="Proteomes" id="UP000800097">
    <property type="component" value="Unassembled WGS sequence"/>
</dbReference>
<evidence type="ECO:0000313" key="5">
    <source>
        <dbReference type="EMBL" id="KAF2281235.1"/>
    </source>
</evidence>
<sequence>MSPAMFYDLNIPWSENLGELQRTVAFLYELGYDVIALTHTLAGKVPSDLTPPIPTPLPFPTPPRLRILRRCTLYMHDLGLNNKLLSQLREHYDILAARPTNERTLQQACATLDVDLVSLDLTQRPETHFKFSMLSSALARGVKIELCYSQAITSSDPSAKRTLISNVVQLIRVTRGRGLVFSSEAQSVLGVRAPSDVINLASVWGLGHERGKDGVTKEPRSVVEYARLKRTSYRGVVDVVYGGEKPAAEAGEGKTETKGQKNQGKKPLNKRDADSMEGTPVSQSGGEKDRPISKRQAKRNKKMETAQ</sequence>
<gene>
    <name evidence="5" type="ORF">EI97DRAFT_409868</name>
</gene>
<dbReference type="AlphaFoldDB" id="A0A6A6JYG0"/>
<comment type="similarity">
    <text evidence="2">Belongs to the eukaryotic/archaeal RNase P protein component 3 family.</text>
</comment>